<reference evidence="2" key="1">
    <citation type="submission" date="2020-10" db="EMBL/GenBank/DDBJ databases">
        <authorList>
            <person name="Castelo-Branco R."/>
            <person name="Eusebio N."/>
            <person name="Adriana R."/>
            <person name="Vieira A."/>
            <person name="Brugerolle De Fraissinette N."/>
            <person name="Rezende De Castro R."/>
            <person name="Schneider M.P."/>
            <person name="Vasconcelos V."/>
            <person name="Leao P.N."/>
        </authorList>
    </citation>
    <scope>NUCLEOTIDE SEQUENCE</scope>
    <source>
        <strain evidence="2">LEGE 11480</strain>
    </source>
</reference>
<feature type="transmembrane region" description="Helical" evidence="1">
    <location>
        <begin position="63"/>
        <end position="82"/>
    </location>
</feature>
<dbReference type="EMBL" id="JADEXQ010000069">
    <property type="protein sequence ID" value="MBE9031597.1"/>
    <property type="molecule type" value="Genomic_DNA"/>
</dbReference>
<name>A0A928VS82_9CYAN</name>
<feature type="transmembrane region" description="Helical" evidence="1">
    <location>
        <begin position="7"/>
        <end position="26"/>
    </location>
</feature>
<evidence type="ECO:0000313" key="3">
    <source>
        <dbReference type="Proteomes" id="UP000625316"/>
    </source>
</evidence>
<evidence type="ECO:0000256" key="1">
    <source>
        <dbReference type="SAM" id="Phobius"/>
    </source>
</evidence>
<dbReference type="Proteomes" id="UP000625316">
    <property type="component" value="Unassembled WGS sequence"/>
</dbReference>
<organism evidence="2 3">
    <name type="scientific">Romeriopsis navalis LEGE 11480</name>
    <dbReference type="NCBI Taxonomy" id="2777977"/>
    <lineage>
        <taxon>Bacteria</taxon>
        <taxon>Bacillati</taxon>
        <taxon>Cyanobacteriota</taxon>
        <taxon>Cyanophyceae</taxon>
        <taxon>Leptolyngbyales</taxon>
        <taxon>Leptolyngbyaceae</taxon>
        <taxon>Romeriopsis</taxon>
        <taxon>Romeriopsis navalis</taxon>
    </lineage>
</organism>
<proteinExistence type="predicted"/>
<dbReference type="RefSeq" id="WP_264326425.1">
    <property type="nucleotide sequence ID" value="NZ_JADEXQ010000069.1"/>
</dbReference>
<keyword evidence="3" id="KW-1185">Reference proteome</keyword>
<comment type="caution">
    <text evidence="2">The sequence shown here is derived from an EMBL/GenBank/DDBJ whole genome shotgun (WGS) entry which is preliminary data.</text>
</comment>
<sequence length="107" mass="11872">MKLLGKLLGFGLMLLGIYWLGQNIVFTTRYSYWWQMPMAGGAVLLLLGGLWVLFEAQDSDRNFAWILIGGAIALTFASGGVMIRPTSLWNFLLGFSAMFGGFKLLKT</sequence>
<gene>
    <name evidence="2" type="ORF">IQ266_17835</name>
</gene>
<protein>
    <submittedName>
        <fullName evidence="2">Uncharacterized protein</fullName>
    </submittedName>
</protein>
<feature type="transmembrane region" description="Helical" evidence="1">
    <location>
        <begin position="32"/>
        <end position="54"/>
    </location>
</feature>
<keyword evidence="1" id="KW-1133">Transmembrane helix</keyword>
<keyword evidence="1" id="KW-0472">Membrane</keyword>
<accession>A0A928VS82</accession>
<dbReference type="AlphaFoldDB" id="A0A928VS82"/>
<keyword evidence="1" id="KW-0812">Transmembrane</keyword>
<feature type="transmembrane region" description="Helical" evidence="1">
    <location>
        <begin position="88"/>
        <end position="105"/>
    </location>
</feature>
<evidence type="ECO:0000313" key="2">
    <source>
        <dbReference type="EMBL" id="MBE9031597.1"/>
    </source>
</evidence>